<evidence type="ECO:0000256" key="2">
    <source>
        <dbReference type="PROSITE-ProRule" id="PRU00284"/>
    </source>
</evidence>
<protein>
    <submittedName>
        <fullName evidence="6">Methyl-accepting chemotaxis protein YoaH</fullName>
    </submittedName>
</protein>
<dbReference type="RefSeq" id="WP_110984650.1">
    <property type="nucleotide sequence ID" value="NZ_CAWNWM010000002.1"/>
</dbReference>
<keyword evidence="4" id="KW-0472">Membrane</keyword>
<dbReference type="PROSITE" id="PS50111">
    <property type="entry name" value="CHEMOTAXIS_TRANSDUC_2"/>
    <property type="match status" value="1"/>
</dbReference>
<dbReference type="PANTHER" id="PTHR32089">
    <property type="entry name" value="METHYL-ACCEPTING CHEMOTAXIS PROTEIN MCPB"/>
    <property type="match status" value="1"/>
</dbReference>
<dbReference type="EMBL" id="PQWO01000002">
    <property type="protein sequence ID" value="PZD74482.1"/>
    <property type="molecule type" value="Genomic_DNA"/>
</dbReference>
<keyword evidence="7" id="KW-1185">Reference proteome</keyword>
<keyword evidence="1 2" id="KW-0807">Transducer</keyword>
<sequence>MNTLESQDNLQLTTVEPTTPVGKLRQYVRSHLLGTMGVTVAGSVVLTFVSVGNMVRTYQGFQSTVNKQFELQKQADKITYADEVLTMSSRMAASTGDLKWEERYNNFVPLLDDAIANTLDNVTDEIRAEASKTDAANQALIEMETQAFELVRAGRASEALQLLLGPEYGEQKTIYAEGNARVLADVEAFIDAQLESYRQGFRASIGFSVGTLSLLMIAWVLVLSAVRDYIRDRIRAQSALKQSQSELSAINNELRQEAEARRQQEEKIRAESEQLQEDIGELLDVVCDIEEGDLTVQAKVNDRATGLVSDTLNRLVESLGSILQQVDANTQEVSLSGQRHKRIAAVVAESTEQQTQAVNKALELTTIVQKAANSAADQLDTTKQSLLTLQGTVVNGQATMQHLTADIDVLRQGSDRIVQQMKTLGEFVGQTDQFVLDQSEIAAETQVLALNASLVAARAAEQRDPQQFARVARDFELIANQVSQLAQQTNDGLNTLEQRSAQIHQVVSDVDANVQSLGGLVEDFNRGVQQTDIVFQDVQQVTGQAVEAGDVVAQTSQTIVGSAEITAQRMQAIADFSAQIAQQSQHAREVSDTMNTLSTDLLEKVQVFKLPAQAETPASETPASEAAATELPIAVEV</sequence>
<evidence type="ECO:0000256" key="3">
    <source>
        <dbReference type="SAM" id="Coils"/>
    </source>
</evidence>
<dbReference type="AlphaFoldDB" id="A0A2W1JW63"/>
<feature type="transmembrane region" description="Helical" evidence="4">
    <location>
        <begin position="32"/>
        <end position="51"/>
    </location>
</feature>
<dbReference type="SUPFAM" id="SSF58104">
    <property type="entry name" value="Methyl-accepting chemotaxis protein (MCP) signaling domain"/>
    <property type="match status" value="1"/>
</dbReference>
<accession>A0A2W1JW63</accession>
<dbReference type="GO" id="GO:0016020">
    <property type="term" value="C:membrane"/>
    <property type="evidence" value="ECO:0007669"/>
    <property type="project" value="InterPro"/>
</dbReference>
<evidence type="ECO:0000256" key="4">
    <source>
        <dbReference type="SAM" id="Phobius"/>
    </source>
</evidence>
<organism evidence="6 7">
    <name type="scientific">Acaryochloris thomasi RCC1774</name>
    <dbReference type="NCBI Taxonomy" id="1764569"/>
    <lineage>
        <taxon>Bacteria</taxon>
        <taxon>Bacillati</taxon>
        <taxon>Cyanobacteriota</taxon>
        <taxon>Cyanophyceae</taxon>
        <taxon>Acaryochloridales</taxon>
        <taxon>Acaryochloridaceae</taxon>
        <taxon>Acaryochloris</taxon>
        <taxon>Acaryochloris thomasi</taxon>
    </lineage>
</organism>
<keyword evidence="3" id="KW-0175">Coiled coil</keyword>
<evidence type="ECO:0000313" key="6">
    <source>
        <dbReference type="EMBL" id="PZD74482.1"/>
    </source>
</evidence>
<dbReference type="GO" id="GO:0007165">
    <property type="term" value="P:signal transduction"/>
    <property type="evidence" value="ECO:0007669"/>
    <property type="project" value="UniProtKB-KW"/>
</dbReference>
<keyword evidence="4" id="KW-0812">Transmembrane</keyword>
<dbReference type="PANTHER" id="PTHR32089:SF112">
    <property type="entry name" value="LYSOZYME-LIKE PROTEIN-RELATED"/>
    <property type="match status" value="1"/>
</dbReference>
<dbReference type="Gene3D" id="1.10.287.950">
    <property type="entry name" value="Methyl-accepting chemotaxis protein"/>
    <property type="match status" value="1"/>
</dbReference>
<dbReference type="InterPro" id="IPR004089">
    <property type="entry name" value="MCPsignal_dom"/>
</dbReference>
<proteinExistence type="predicted"/>
<name>A0A2W1JW63_9CYAN</name>
<feature type="domain" description="Methyl-accepting transducer" evidence="5">
    <location>
        <begin position="329"/>
        <end position="574"/>
    </location>
</feature>
<keyword evidence="4" id="KW-1133">Transmembrane helix</keyword>
<evidence type="ECO:0000313" key="7">
    <source>
        <dbReference type="Proteomes" id="UP000248857"/>
    </source>
</evidence>
<feature type="coiled-coil region" evidence="3">
    <location>
        <begin position="233"/>
        <end position="278"/>
    </location>
</feature>
<comment type="caution">
    <text evidence="6">The sequence shown here is derived from an EMBL/GenBank/DDBJ whole genome shotgun (WGS) entry which is preliminary data.</text>
</comment>
<gene>
    <name evidence="6" type="primary">yoaH_1</name>
    <name evidence="6" type="ORF">C1752_00666</name>
</gene>
<reference evidence="6 7" key="1">
    <citation type="journal article" date="2018" name="Sci. Rep.">
        <title>A novel species of the marine cyanobacterium Acaryochloris with a unique pigment content and lifestyle.</title>
        <authorList>
            <person name="Partensky F."/>
            <person name="Six C."/>
            <person name="Ratin M."/>
            <person name="Garczarek L."/>
            <person name="Vaulot D."/>
            <person name="Probert I."/>
            <person name="Calteau A."/>
            <person name="Gourvil P."/>
            <person name="Marie D."/>
            <person name="Grebert T."/>
            <person name="Bouchier C."/>
            <person name="Le Panse S."/>
            <person name="Gachenot M."/>
            <person name="Rodriguez F."/>
            <person name="Garrido J.L."/>
        </authorList>
    </citation>
    <scope>NUCLEOTIDE SEQUENCE [LARGE SCALE GENOMIC DNA]</scope>
    <source>
        <strain evidence="6 7">RCC1774</strain>
    </source>
</reference>
<feature type="transmembrane region" description="Helical" evidence="4">
    <location>
        <begin position="205"/>
        <end position="226"/>
    </location>
</feature>
<dbReference type="OrthoDB" id="567929at2"/>
<evidence type="ECO:0000256" key="1">
    <source>
        <dbReference type="ARBA" id="ARBA00023224"/>
    </source>
</evidence>
<dbReference type="Proteomes" id="UP000248857">
    <property type="component" value="Unassembled WGS sequence"/>
</dbReference>
<evidence type="ECO:0000259" key="5">
    <source>
        <dbReference type="PROSITE" id="PS50111"/>
    </source>
</evidence>